<gene>
    <name evidence="1" type="ORF">JOF43_004402</name>
</gene>
<comment type="caution">
    <text evidence="1">The sequence shown here is derived from an EMBL/GenBank/DDBJ whole genome shotgun (WGS) entry which is preliminary data.</text>
</comment>
<dbReference type="Gene3D" id="1.10.8.50">
    <property type="match status" value="1"/>
</dbReference>
<accession>A0ABS4X850</accession>
<organism evidence="1 2">
    <name type="scientific">Brachybacterium sacelli</name>
    <dbReference type="NCBI Taxonomy" id="173364"/>
    <lineage>
        <taxon>Bacteria</taxon>
        <taxon>Bacillati</taxon>
        <taxon>Actinomycetota</taxon>
        <taxon>Actinomycetes</taxon>
        <taxon>Micrococcales</taxon>
        <taxon>Dermabacteraceae</taxon>
        <taxon>Brachybacterium</taxon>
    </lineage>
</organism>
<reference evidence="1 2" key="1">
    <citation type="submission" date="2021-03" db="EMBL/GenBank/DDBJ databases">
        <title>Sequencing the genomes of 1000 actinobacteria strains.</title>
        <authorList>
            <person name="Klenk H.-P."/>
        </authorList>
    </citation>
    <scope>NUCLEOTIDE SEQUENCE [LARGE SCALE GENOMIC DNA]</scope>
    <source>
        <strain evidence="1 2">DSM 14566</strain>
    </source>
</reference>
<sequence length="150" mass="16247">MSEHPTDEIDMTLLISQRRVANAARGELLQLITDGTVSPWEAIIAAATSGEKPLLRLRLEQIITAGPGIGAARARRVIAQVLHILGATESRTATGHVTLAYILDEQARGRRLLAVLDAFISHGLIQQAQDLTVWPGFPFAAAPLPREDTR</sequence>
<name>A0ABS4X850_9MICO</name>
<proteinExistence type="predicted"/>
<evidence type="ECO:0000313" key="1">
    <source>
        <dbReference type="EMBL" id="MBP2384413.1"/>
    </source>
</evidence>
<evidence type="ECO:0000313" key="2">
    <source>
        <dbReference type="Proteomes" id="UP001519290"/>
    </source>
</evidence>
<keyword evidence="2" id="KW-1185">Reference proteome</keyword>
<protein>
    <submittedName>
        <fullName evidence="1">Uncharacterized protein</fullName>
    </submittedName>
</protein>
<dbReference type="Proteomes" id="UP001519290">
    <property type="component" value="Unassembled WGS sequence"/>
</dbReference>
<dbReference type="RefSeq" id="WP_209905257.1">
    <property type="nucleotide sequence ID" value="NZ_BAAAJW010000013.1"/>
</dbReference>
<dbReference type="EMBL" id="JAGIOD010000002">
    <property type="protein sequence ID" value="MBP2384413.1"/>
    <property type="molecule type" value="Genomic_DNA"/>
</dbReference>